<dbReference type="Pfam" id="PF13163">
    <property type="entry name" value="DUF3999"/>
    <property type="match status" value="1"/>
</dbReference>
<dbReference type="EMBL" id="CP137892">
    <property type="protein sequence ID" value="WPC05525.1"/>
    <property type="molecule type" value="Genomic_DNA"/>
</dbReference>
<feature type="signal peptide" evidence="2">
    <location>
        <begin position="1"/>
        <end position="23"/>
    </location>
</feature>
<evidence type="ECO:0000313" key="4">
    <source>
        <dbReference type="Proteomes" id="UP001305928"/>
    </source>
</evidence>
<keyword evidence="4" id="KW-1185">Reference proteome</keyword>
<name>A0ABZ0PYC5_9PSED</name>
<feature type="transmembrane region" description="Helical" evidence="1">
    <location>
        <begin position="421"/>
        <end position="442"/>
    </location>
</feature>
<dbReference type="InterPro" id="IPR025060">
    <property type="entry name" value="DUF3999"/>
</dbReference>
<reference evidence="3 4" key="1">
    <citation type="submission" date="2023-11" db="EMBL/GenBank/DDBJ databases">
        <title>Complete genome of Pseudomonas benzenivorans BA3361.</title>
        <authorList>
            <person name="Shin S.Y."/>
            <person name="Song J."/>
            <person name="Kang H."/>
        </authorList>
    </citation>
    <scope>NUCLEOTIDE SEQUENCE [LARGE SCALE GENOMIC DNA]</scope>
    <source>
        <strain evidence="3 4">HNIBRBA3361</strain>
    </source>
</reference>
<proteinExistence type="predicted"/>
<evidence type="ECO:0000313" key="3">
    <source>
        <dbReference type="EMBL" id="WPC05525.1"/>
    </source>
</evidence>
<sequence>MRQDRGRAWLLLCGLLCGFAGQATERPADYAWQLPLSLTGEGPWYRLELPMAAHLAARHADLRDLRVFNGEGEALAYALVRSPAQETLHEHEVRWFALYDEAEDLADSPGLRVRRSASGTLIELLETQLVAQPAALRGWLLDASAVEQPLARLRLDWSSEQEGFQHFRIEASDDLRTWRPWGQGQLARLSFADERIEQRQVELPGRRARYLRLLWQSPRQAPQLTAARLFSRPRDSLSLPLVWSEPLPAQRAAGGAYQWQLPLALPLERIRIELGPDNSLAPVRVSGRGGGQGRWRPLGSGLLYRVTEPGGELRQDELALAGAAVQQLRLEVDERGGGLGGAPYLRLGLRATVLVFLQRGSPPYRLVLGNPDAASAALSPHSLIPGFSPERLERLDTAELEPGAALQATAPEGGAPAWRRWGLWALLLLGVGLLALMAVSLLRRTRTPESGA</sequence>
<protein>
    <submittedName>
        <fullName evidence="3">DUF3999 domain-containing protein</fullName>
    </submittedName>
</protein>
<keyword evidence="1" id="KW-0812">Transmembrane</keyword>
<dbReference type="RefSeq" id="WP_318644722.1">
    <property type="nucleotide sequence ID" value="NZ_CP137892.1"/>
</dbReference>
<keyword evidence="1" id="KW-1133">Transmembrane helix</keyword>
<dbReference type="Proteomes" id="UP001305928">
    <property type="component" value="Chromosome"/>
</dbReference>
<gene>
    <name evidence="3" type="ORF">SBP02_01855</name>
</gene>
<evidence type="ECO:0000256" key="1">
    <source>
        <dbReference type="SAM" id="Phobius"/>
    </source>
</evidence>
<organism evidence="3 4">
    <name type="scientific">Pseudomonas benzenivorans</name>
    <dbReference type="NCBI Taxonomy" id="556533"/>
    <lineage>
        <taxon>Bacteria</taxon>
        <taxon>Pseudomonadati</taxon>
        <taxon>Pseudomonadota</taxon>
        <taxon>Gammaproteobacteria</taxon>
        <taxon>Pseudomonadales</taxon>
        <taxon>Pseudomonadaceae</taxon>
        <taxon>Pseudomonas</taxon>
    </lineage>
</organism>
<evidence type="ECO:0000256" key="2">
    <source>
        <dbReference type="SAM" id="SignalP"/>
    </source>
</evidence>
<keyword evidence="2" id="KW-0732">Signal</keyword>
<accession>A0ABZ0PYC5</accession>
<keyword evidence="1" id="KW-0472">Membrane</keyword>
<feature type="chain" id="PRO_5046763199" evidence="2">
    <location>
        <begin position="24"/>
        <end position="452"/>
    </location>
</feature>